<dbReference type="EMBL" id="JBAMMX010000002">
    <property type="protein sequence ID" value="KAK6946246.1"/>
    <property type="molecule type" value="Genomic_DNA"/>
</dbReference>
<dbReference type="PANTHER" id="PTHR43139">
    <property type="entry name" value="SI:DKEY-122A22.2"/>
    <property type="match status" value="1"/>
</dbReference>
<dbReference type="InterPro" id="IPR052370">
    <property type="entry name" value="Meta-cleavage_hydrolase"/>
</dbReference>
<dbReference type="Proteomes" id="UP001370490">
    <property type="component" value="Unassembled WGS sequence"/>
</dbReference>
<sequence length="297" mass="33160">MVNIFSAAGPITNALMKHAGVRPQLIEIEPGTIMNFWIPIEQAKNKPVHTKPALLLLHSFAADGILTWQFQVMALSSKYSIYVPDFLFFGQSFTDEKERSPEFQAQCLAKGLSKLGVDKCIAVGLSYGGMVGFKMAEMYPSLVRGMVVSGSVVALTESISSESFERLGLSSWSEGLLPNTAEGVKAMLSLGTYKLPWLPNFLFTHFLEVMFTNRKQREELLEALVVSDEDFQTPHFSQNDKIFTMDLARKMKEQLGEKTILLGIEKAGHLSPLERPCVFNRCLEKLLDSIVADEKKE</sequence>
<evidence type="ECO:0000259" key="1">
    <source>
        <dbReference type="Pfam" id="PF00561"/>
    </source>
</evidence>
<dbReference type="InterPro" id="IPR000073">
    <property type="entry name" value="AB_hydrolase_1"/>
</dbReference>
<name>A0AAN8ZQD9_9MAGN</name>
<evidence type="ECO:0000313" key="3">
    <source>
        <dbReference type="Proteomes" id="UP001370490"/>
    </source>
</evidence>
<organism evidence="2 3">
    <name type="scientific">Dillenia turbinata</name>
    <dbReference type="NCBI Taxonomy" id="194707"/>
    <lineage>
        <taxon>Eukaryota</taxon>
        <taxon>Viridiplantae</taxon>
        <taxon>Streptophyta</taxon>
        <taxon>Embryophyta</taxon>
        <taxon>Tracheophyta</taxon>
        <taxon>Spermatophyta</taxon>
        <taxon>Magnoliopsida</taxon>
        <taxon>eudicotyledons</taxon>
        <taxon>Gunneridae</taxon>
        <taxon>Pentapetalae</taxon>
        <taxon>Dilleniales</taxon>
        <taxon>Dilleniaceae</taxon>
        <taxon>Dillenia</taxon>
    </lineage>
</organism>
<feature type="domain" description="AB hydrolase-1" evidence="1">
    <location>
        <begin position="52"/>
        <end position="164"/>
    </location>
</feature>
<dbReference type="PANTHER" id="PTHR43139:SF22">
    <property type="entry name" value="AB HYDROLASE-1 DOMAIN-CONTAINING PROTEIN"/>
    <property type="match status" value="1"/>
</dbReference>
<proteinExistence type="predicted"/>
<accession>A0AAN8ZQD9</accession>
<evidence type="ECO:0000313" key="2">
    <source>
        <dbReference type="EMBL" id="KAK6946246.1"/>
    </source>
</evidence>
<dbReference type="InterPro" id="IPR029058">
    <property type="entry name" value="AB_hydrolase_fold"/>
</dbReference>
<dbReference type="Gene3D" id="3.40.50.1820">
    <property type="entry name" value="alpha/beta hydrolase"/>
    <property type="match status" value="1"/>
</dbReference>
<dbReference type="Pfam" id="PF00561">
    <property type="entry name" value="Abhydrolase_1"/>
    <property type="match status" value="1"/>
</dbReference>
<dbReference type="GO" id="GO:0016787">
    <property type="term" value="F:hydrolase activity"/>
    <property type="evidence" value="ECO:0007669"/>
    <property type="project" value="UniProtKB-KW"/>
</dbReference>
<comment type="caution">
    <text evidence="2">The sequence shown here is derived from an EMBL/GenBank/DDBJ whole genome shotgun (WGS) entry which is preliminary data.</text>
</comment>
<keyword evidence="3" id="KW-1185">Reference proteome</keyword>
<gene>
    <name evidence="2" type="ORF">RJ641_013790</name>
</gene>
<reference evidence="2 3" key="1">
    <citation type="submission" date="2023-12" db="EMBL/GenBank/DDBJ databases">
        <title>A high-quality genome assembly for Dillenia turbinata (Dilleniales).</title>
        <authorList>
            <person name="Chanderbali A."/>
        </authorList>
    </citation>
    <scope>NUCLEOTIDE SEQUENCE [LARGE SCALE GENOMIC DNA]</scope>
    <source>
        <strain evidence="2">LSX21</strain>
        <tissue evidence="2">Leaf</tissue>
    </source>
</reference>
<protein>
    <submittedName>
        <fullName evidence="2">Alpha/beta hydrolase fold-1</fullName>
    </submittedName>
</protein>
<dbReference type="SUPFAM" id="SSF53474">
    <property type="entry name" value="alpha/beta-Hydrolases"/>
    <property type="match status" value="1"/>
</dbReference>
<keyword evidence="2" id="KW-0378">Hydrolase</keyword>
<dbReference type="AlphaFoldDB" id="A0AAN8ZQD9"/>